<dbReference type="RefSeq" id="WP_209845590.1">
    <property type="nucleotide sequence ID" value="NZ_CBCRVE010000001.1"/>
</dbReference>
<comment type="caution">
    <text evidence="2">The sequence shown here is derived from an EMBL/GenBank/DDBJ whole genome shotgun (WGS) entry which is preliminary data.</text>
</comment>
<protein>
    <recommendedName>
        <fullName evidence="4">F0F1-type ATP synthase</fullName>
    </recommendedName>
</protein>
<proteinExistence type="predicted"/>
<gene>
    <name evidence="2" type="ORF">J2Z20_000777</name>
</gene>
<sequence length="327" mass="37235">MKITEFGLVFVIIFLPSFVIFGYHVNDQQHVNRLLVQYSTALRTATQDAAKSLDINEMQEYESKYESLKSFKADKDSALNSFLHTLYLNFGISEDSSAQEALLRFIPALIVIDYDGYYIYAASEYVNDNGETIISHEWSPKKPYAYADRDGNSVQFTLDSYVTAYGANNQTWYHGFQHEIQGTNTIPLLQDADTFDHVRRSTIVTSIQNDLAYYINKHNEYASRVGVTYEFTLPTISQEEWNNSIDDIGIIAFIQGMPVGDQYLNNYALGSGRLVKKPVIYGAVDDATGLKYYYPDSCKFSYRVEQAFSSKKEAAAQGYYERSCTNQ</sequence>
<accession>A0ABS4H0D7</accession>
<name>A0ABS4H0D7_9BACL</name>
<reference evidence="2 3" key="1">
    <citation type="submission" date="2021-03" db="EMBL/GenBank/DDBJ databases">
        <title>Genomic Encyclopedia of Type Strains, Phase IV (KMG-IV): sequencing the most valuable type-strain genomes for metagenomic binning, comparative biology and taxonomic classification.</title>
        <authorList>
            <person name="Goeker M."/>
        </authorList>
    </citation>
    <scope>NUCLEOTIDE SEQUENCE [LARGE SCALE GENOMIC DNA]</scope>
    <source>
        <strain evidence="2 3">DSM 23491</strain>
    </source>
</reference>
<evidence type="ECO:0000313" key="2">
    <source>
        <dbReference type="EMBL" id="MBP1935916.1"/>
    </source>
</evidence>
<keyword evidence="1" id="KW-0472">Membrane</keyword>
<evidence type="ECO:0000256" key="1">
    <source>
        <dbReference type="SAM" id="Phobius"/>
    </source>
</evidence>
<feature type="transmembrane region" description="Helical" evidence="1">
    <location>
        <begin position="6"/>
        <end position="25"/>
    </location>
</feature>
<organism evidence="2 3">
    <name type="scientific">Paenibacillus sediminis</name>
    <dbReference type="NCBI Taxonomy" id="664909"/>
    <lineage>
        <taxon>Bacteria</taxon>
        <taxon>Bacillati</taxon>
        <taxon>Bacillota</taxon>
        <taxon>Bacilli</taxon>
        <taxon>Bacillales</taxon>
        <taxon>Paenibacillaceae</taxon>
        <taxon>Paenibacillus</taxon>
    </lineage>
</organism>
<keyword evidence="3" id="KW-1185">Reference proteome</keyword>
<evidence type="ECO:0008006" key="4">
    <source>
        <dbReference type="Google" id="ProtNLM"/>
    </source>
</evidence>
<evidence type="ECO:0000313" key="3">
    <source>
        <dbReference type="Proteomes" id="UP001519273"/>
    </source>
</evidence>
<keyword evidence="1" id="KW-1133">Transmembrane helix</keyword>
<dbReference type="Proteomes" id="UP001519273">
    <property type="component" value="Unassembled WGS sequence"/>
</dbReference>
<keyword evidence="1" id="KW-0812">Transmembrane</keyword>
<dbReference type="EMBL" id="JAGGKP010000001">
    <property type="protein sequence ID" value="MBP1935916.1"/>
    <property type="molecule type" value="Genomic_DNA"/>
</dbReference>